<proteinExistence type="predicted"/>
<feature type="compositionally biased region" description="Basic and acidic residues" evidence="1">
    <location>
        <begin position="43"/>
        <end position="55"/>
    </location>
</feature>
<dbReference type="AlphaFoldDB" id="A0A6J4HUU8"/>
<accession>A0A6J4HUU8</accession>
<name>A0A6J4HUU8_9ACTN</name>
<evidence type="ECO:0000256" key="1">
    <source>
        <dbReference type="SAM" id="MobiDB-lite"/>
    </source>
</evidence>
<feature type="non-terminal residue" evidence="2">
    <location>
        <position position="1"/>
    </location>
</feature>
<gene>
    <name evidence="2" type="ORF">AVDCRST_MAG50-1302</name>
</gene>
<feature type="region of interest" description="Disordered" evidence="1">
    <location>
        <begin position="1"/>
        <end position="106"/>
    </location>
</feature>
<dbReference type="EMBL" id="CADCTF010000063">
    <property type="protein sequence ID" value="CAA9233335.1"/>
    <property type="molecule type" value="Genomic_DNA"/>
</dbReference>
<organism evidence="2">
    <name type="scientific">uncultured Acidimicrobiales bacterium</name>
    <dbReference type="NCBI Taxonomy" id="310071"/>
    <lineage>
        <taxon>Bacteria</taxon>
        <taxon>Bacillati</taxon>
        <taxon>Actinomycetota</taxon>
        <taxon>Acidimicrobiia</taxon>
        <taxon>Acidimicrobiales</taxon>
        <taxon>environmental samples</taxon>
    </lineage>
</organism>
<feature type="non-terminal residue" evidence="2">
    <location>
        <position position="106"/>
    </location>
</feature>
<sequence>GEATGDEHGTSPAPAARSGRSPGTRPSAHPQATDSMVTAWVHHTHESPHDRHEVRPQPPGPTCPPAGEGAPRHPGEPQAGDGSGLEGTLLPYRASTVRPRGCAADL</sequence>
<protein>
    <submittedName>
        <fullName evidence="2">Uncharacterized protein</fullName>
    </submittedName>
</protein>
<evidence type="ECO:0000313" key="2">
    <source>
        <dbReference type="EMBL" id="CAA9233335.1"/>
    </source>
</evidence>
<reference evidence="2" key="1">
    <citation type="submission" date="2020-02" db="EMBL/GenBank/DDBJ databases">
        <authorList>
            <person name="Meier V. D."/>
        </authorList>
    </citation>
    <scope>NUCLEOTIDE SEQUENCE</scope>
    <source>
        <strain evidence="2">AVDCRST_MAG50</strain>
    </source>
</reference>